<accession>A0A931IXN8</accession>
<dbReference type="Proteomes" id="UP000620139">
    <property type="component" value="Unassembled WGS sequence"/>
</dbReference>
<keyword evidence="2" id="KW-1185">Reference proteome</keyword>
<evidence type="ECO:0000313" key="1">
    <source>
        <dbReference type="EMBL" id="MBH9552974.1"/>
    </source>
</evidence>
<reference evidence="1" key="1">
    <citation type="submission" date="2020-12" db="EMBL/GenBank/DDBJ databases">
        <title>The genome sequence of Inhella sp. 4Y17.</title>
        <authorList>
            <person name="Liu Y."/>
        </authorList>
    </citation>
    <scope>NUCLEOTIDE SEQUENCE</scope>
    <source>
        <strain evidence="1">4Y10</strain>
    </source>
</reference>
<comment type="caution">
    <text evidence="1">The sequence shown here is derived from an EMBL/GenBank/DDBJ whole genome shotgun (WGS) entry which is preliminary data.</text>
</comment>
<sequence length="92" mass="9479">MDGNKRWVLAALGAAMGLGATDPVQAQSGPKEKCYGIAKAGQNDCANLSGKHSCAGQAKVDNAPDEWKFVPKGECKKLGGMSTEEAKAKAGK</sequence>
<dbReference type="AlphaFoldDB" id="A0A931IXN8"/>
<name>A0A931IXN8_9BURK</name>
<dbReference type="Pfam" id="PF10048">
    <property type="entry name" value="DUF2282"/>
    <property type="match status" value="1"/>
</dbReference>
<dbReference type="RefSeq" id="WP_198100587.1">
    <property type="nucleotide sequence ID" value="NZ_JAEDAL010000003.1"/>
</dbReference>
<dbReference type="InterPro" id="IPR018740">
    <property type="entry name" value="DUF2282_membr"/>
</dbReference>
<dbReference type="EMBL" id="JAEDAL010000003">
    <property type="protein sequence ID" value="MBH9552974.1"/>
    <property type="molecule type" value="Genomic_DNA"/>
</dbReference>
<organism evidence="1 2">
    <name type="scientific">Inhella gelatinilytica</name>
    <dbReference type="NCBI Taxonomy" id="2795030"/>
    <lineage>
        <taxon>Bacteria</taxon>
        <taxon>Pseudomonadati</taxon>
        <taxon>Pseudomonadota</taxon>
        <taxon>Betaproteobacteria</taxon>
        <taxon>Burkholderiales</taxon>
        <taxon>Sphaerotilaceae</taxon>
        <taxon>Inhella</taxon>
    </lineage>
</organism>
<evidence type="ECO:0000313" key="2">
    <source>
        <dbReference type="Proteomes" id="UP000620139"/>
    </source>
</evidence>
<protein>
    <submittedName>
        <fullName evidence="1">DUF2282 domain-containing protein</fullName>
    </submittedName>
</protein>
<proteinExistence type="predicted"/>
<gene>
    <name evidence="1" type="ORF">I7X43_08910</name>
</gene>